<name>A0A7T3V5J8_9SPIR</name>
<evidence type="ECO:0000259" key="1">
    <source>
        <dbReference type="Pfam" id="PF09820"/>
    </source>
</evidence>
<dbReference type="PANTHER" id="PTHR34825:SF1">
    <property type="entry name" value="AAA-ATPASE-LIKE DOMAIN-CONTAINING PROTEIN"/>
    <property type="match status" value="1"/>
</dbReference>
<keyword evidence="3" id="KW-1185">Reference proteome</keyword>
<evidence type="ECO:0000313" key="2">
    <source>
        <dbReference type="EMBL" id="QQA01015.1"/>
    </source>
</evidence>
<feature type="domain" description="AAA-ATPase-like" evidence="1">
    <location>
        <begin position="8"/>
        <end position="205"/>
    </location>
</feature>
<dbReference type="GO" id="GO:0005524">
    <property type="term" value="F:ATP binding"/>
    <property type="evidence" value="ECO:0007669"/>
    <property type="project" value="UniProtKB-KW"/>
</dbReference>
<dbReference type="Proteomes" id="UP000595224">
    <property type="component" value="Chromosome"/>
</dbReference>
<dbReference type="KEGG" id="tper:IWA51_12310"/>
<dbReference type="PANTHER" id="PTHR34825">
    <property type="entry name" value="CONSERVED PROTEIN, WITH A WEAK D-GALACTARATE DEHYDRATASE/ALTRONATE HYDROLASE DOMAIN"/>
    <property type="match status" value="1"/>
</dbReference>
<organism evidence="2 3">
    <name type="scientific">Treponema peruense</name>
    <dbReference type="NCBI Taxonomy" id="2787628"/>
    <lineage>
        <taxon>Bacteria</taxon>
        <taxon>Pseudomonadati</taxon>
        <taxon>Spirochaetota</taxon>
        <taxon>Spirochaetia</taxon>
        <taxon>Spirochaetales</taxon>
        <taxon>Treponemataceae</taxon>
        <taxon>Treponema</taxon>
    </lineage>
</organism>
<dbReference type="RefSeq" id="WP_198442624.1">
    <property type="nucleotide sequence ID" value="NZ_CBCSHE010000007.1"/>
</dbReference>
<gene>
    <name evidence="2" type="ORF">IWA51_12310</name>
</gene>
<dbReference type="InterPro" id="IPR018631">
    <property type="entry name" value="AAA-ATPase-like_dom"/>
</dbReference>
<accession>A0A7T3V5J8</accession>
<protein>
    <submittedName>
        <fullName evidence="2">ATP-binding protein</fullName>
    </submittedName>
</protein>
<keyword evidence="2" id="KW-0547">Nucleotide-binding</keyword>
<dbReference type="Pfam" id="PF09820">
    <property type="entry name" value="AAA-ATPase_like"/>
    <property type="match status" value="1"/>
</dbReference>
<proteinExistence type="predicted"/>
<dbReference type="InterPro" id="IPR012547">
    <property type="entry name" value="PDDEXK_9"/>
</dbReference>
<evidence type="ECO:0000313" key="3">
    <source>
        <dbReference type="Proteomes" id="UP000595224"/>
    </source>
</evidence>
<dbReference type="Pfam" id="PF08011">
    <property type="entry name" value="PDDEXK_9"/>
    <property type="match status" value="1"/>
</dbReference>
<keyword evidence="2" id="KW-0067">ATP-binding</keyword>
<reference evidence="2 3" key="1">
    <citation type="submission" date="2020-11" db="EMBL/GenBank/DDBJ databases">
        <title>Treponema Peruensis nv. sp., first commensal Treponema isolated from human feces.</title>
        <authorList>
            <person name="Belkhou C."/>
            <person name="Raes J."/>
        </authorList>
    </citation>
    <scope>NUCLEOTIDE SEQUENCE [LARGE SCALE GENOMIC DNA]</scope>
    <source>
        <strain evidence="2 3">RCC2812</strain>
    </source>
</reference>
<dbReference type="EMBL" id="CP064936">
    <property type="protein sequence ID" value="QQA01015.1"/>
    <property type="molecule type" value="Genomic_DNA"/>
</dbReference>
<sequence length="525" mass="60775">MAELKLFPIGIQDFERLRKDGCYYVDKTDLVYKMTHTFNYYFLSRPRRFGKSLLISTLRDYFLGKKELFEGLAIEKLEKEWKKYPVFHLSFAGNKFTDLKSLQIYMNFKLSELEKTYKVTNTNEYEWGPRFEKILMTAYEQTGTEPVVLVDEYDAPLLDTMDNPELQLILKQEVRKLFSPLKDMGGILRFVFLTGISKFSQLSIFSELNNLNVITMDNEYAAICGITKEELFEQMKPEIQALADNNNMTYDQACAALTQKYDGYHFTEKSPDIYNPFSLINALSKKELKNFWFATGTPTILTRLIKKYKMAPESFDKGFPATLEMFDAPTETATNPIPMLYQSGYLTIKNYDGYEYTLGFPNDEVRLGFVKSLMPYYATDDQIQNDSFILRITKAFRENRLEDALKEMKAFLSSIPYNAEKQDENHYKTLFYLIARLCTPYVVKTEEASAAGRSDMVVETESAVYVFEFKLDGTVEEALAQIDSKGYLIPYSVTKDKNGNDKKLVKVGVSFDAEKRTLGEWKIVE</sequence>
<dbReference type="AlphaFoldDB" id="A0A7T3V5J8"/>